<dbReference type="Proteomes" id="UP001168821">
    <property type="component" value="Unassembled WGS sequence"/>
</dbReference>
<feature type="domain" description="DDE Tnp4" evidence="9">
    <location>
        <begin position="157"/>
        <end position="307"/>
    </location>
</feature>
<keyword evidence="4" id="KW-0540">Nuclease</keyword>
<keyword evidence="7" id="KW-0539">Nucleus</keyword>
<reference evidence="10" key="1">
    <citation type="journal article" date="2023" name="G3 (Bethesda)">
        <title>Whole genome assemblies of Zophobas morio and Tenebrio molitor.</title>
        <authorList>
            <person name="Kaur S."/>
            <person name="Stinson S.A."/>
            <person name="diCenzo G.C."/>
        </authorList>
    </citation>
    <scope>NUCLEOTIDE SEQUENCE</scope>
    <source>
        <strain evidence="10">QUZm001</strain>
    </source>
</reference>
<comment type="caution">
    <text evidence="10">The sequence shown here is derived from an EMBL/GenBank/DDBJ whole genome shotgun (WGS) entry which is preliminary data.</text>
</comment>
<comment type="cofactor">
    <cofactor evidence="1">
        <name>a divalent metal cation</name>
        <dbReference type="ChEBI" id="CHEBI:60240"/>
    </cofactor>
</comment>
<organism evidence="10 11">
    <name type="scientific">Zophobas morio</name>
    <dbReference type="NCBI Taxonomy" id="2755281"/>
    <lineage>
        <taxon>Eukaryota</taxon>
        <taxon>Metazoa</taxon>
        <taxon>Ecdysozoa</taxon>
        <taxon>Arthropoda</taxon>
        <taxon>Hexapoda</taxon>
        <taxon>Insecta</taxon>
        <taxon>Pterygota</taxon>
        <taxon>Neoptera</taxon>
        <taxon>Endopterygota</taxon>
        <taxon>Coleoptera</taxon>
        <taxon>Polyphaga</taxon>
        <taxon>Cucujiformia</taxon>
        <taxon>Tenebrionidae</taxon>
        <taxon>Zophobas</taxon>
    </lineage>
</organism>
<dbReference type="GO" id="GO:0016787">
    <property type="term" value="F:hydrolase activity"/>
    <property type="evidence" value="ECO:0007669"/>
    <property type="project" value="UniProtKB-KW"/>
</dbReference>
<dbReference type="PANTHER" id="PTHR22930">
    <property type="match status" value="1"/>
</dbReference>
<evidence type="ECO:0000256" key="8">
    <source>
        <dbReference type="SAM" id="MobiDB-lite"/>
    </source>
</evidence>
<dbReference type="AlphaFoldDB" id="A0AA38HMW7"/>
<evidence type="ECO:0000313" key="11">
    <source>
        <dbReference type="Proteomes" id="UP001168821"/>
    </source>
</evidence>
<sequence>MFDLSDISSSSSSSDEENIVQRIPRRRRALRDRTNPFELYDEQEFKMRFRFNKETILWLRDILGAELEPTCNRRKSISALNQVLLTIRFLATGAFQQLVGDTFGVHKSTACLIIQRVVRKIAALKPQYIKMPTQAELQHVKLGFYRLRRMPNVIGAIDCSHIRIESPGGLEAEVFRNRKNYFSINIQAVCDANIKILNIVARWPGSVHDSTIFNDSALCADLENGRYGDGFLLGDSGYACRSFILTPLIRPQTAPETAYNNCHKATRNPIERCFGVLKKRFPCLSIGLRTKMETTLTTIVACCVLHNLAIIANDEEPPRDPEIVLPPEVNEIHVQNNVRIFNNENSAVRTSLIRTHFG</sequence>
<comment type="subcellular location">
    <subcellularLocation>
        <location evidence="2">Nucleus</location>
    </subcellularLocation>
</comment>
<evidence type="ECO:0000256" key="1">
    <source>
        <dbReference type="ARBA" id="ARBA00001968"/>
    </source>
</evidence>
<dbReference type="GO" id="GO:0046872">
    <property type="term" value="F:metal ion binding"/>
    <property type="evidence" value="ECO:0007669"/>
    <property type="project" value="UniProtKB-KW"/>
</dbReference>
<evidence type="ECO:0000256" key="5">
    <source>
        <dbReference type="ARBA" id="ARBA00022723"/>
    </source>
</evidence>
<evidence type="ECO:0000256" key="7">
    <source>
        <dbReference type="ARBA" id="ARBA00023242"/>
    </source>
</evidence>
<dbReference type="InterPro" id="IPR045249">
    <property type="entry name" value="HARBI1-like"/>
</dbReference>
<gene>
    <name evidence="10" type="ORF">Zmor_003637</name>
</gene>
<evidence type="ECO:0000259" key="9">
    <source>
        <dbReference type="Pfam" id="PF13359"/>
    </source>
</evidence>
<protein>
    <recommendedName>
        <fullName evidence="9">DDE Tnp4 domain-containing protein</fullName>
    </recommendedName>
</protein>
<evidence type="ECO:0000256" key="2">
    <source>
        <dbReference type="ARBA" id="ARBA00004123"/>
    </source>
</evidence>
<name>A0AA38HMW7_9CUCU</name>
<keyword evidence="11" id="KW-1185">Reference proteome</keyword>
<dbReference type="InterPro" id="IPR027806">
    <property type="entry name" value="HARBI1_dom"/>
</dbReference>
<accession>A0AA38HMW7</accession>
<proteinExistence type="inferred from homology"/>
<keyword evidence="6" id="KW-0378">Hydrolase</keyword>
<feature type="region of interest" description="Disordered" evidence="8">
    <location>
        <begin position="1"/>
        <end position="20"/>
    </location>
</feature>
<evidence type="ECO:0000313" key="10">
    <source>
        <dbReference type="EMBL" id="KAJ3640330.1"/>
    </source>
</evidence>
<keyword evidence="5" id="KW-0479">Metal-binding</keyword>
<dbReference type="GO" id="GO:0004518">
    <property type="term" value="F:nuclease activity"/>
    <property type="evidence" value="ECO:0007669"/>
    <property type="project" value="UniProtKB-KW"/>
</dbReference>
<dbReference type="EMBL" id="JALNTZ010000010">
    <property type="protein sequence ID" value="KAJ3640330.1"/>
    <property type="molecule type" value="Genomic_DNA"/>
</dbReference>
<dbReference type="GO" id="GO:0005634">
    <property type="term" value="C:nucleus"/>
    <property type="evidence" value="ECO:0007669"/>
    <property type="project" value="UniProtKB-SubCell"/>
</dbReference>
<comment type="similarity">
    <text evidence="3">Belongs to the HARBI1 family.</text>
</comment>
<evidence type="ECO:0000256" key="4">
    <source>
        <dbReference type="ARBA" id="ARBA00022722"/>
    </source>
</evidence>
<dbReference type="PANTHER" id="PTHR22930:SF289">
    <property type="entry name" value="DDE TNP4 DOMAIN-CONTAINING PROTEIN-RELATED"/>
    <property type="match status" value="1"/>
</dbReference>
<dbReference type="Pfam" id="PF13359">
    <property type="entry name" value="DDE_Tnp_4"/>
    <property type="match status" value="1"/>
</dbReference>
<evidence type="ECO:0000256" key="3">
    <source>
        <dbReference type="ARBA" id="ARBA00006958"/>
    </source>
</evidence>
<evidence type="ECO:0000256" key="6">
    <source>
        <dbReference type="ARBA" id="ARBA00022801"/>
    </source>
</evidence>